<dbReference type="PANTHER" id="PTHR43415">
    <property type="entry name" value="SPERMIDINE N(1)-ACETYLTRANSFERASE"/>
    <property type="match status" value="1"/>
</dbReference>
<dbReference type="InterPro" id="IPR000182">
    <property type="entry name" value="GNAT_dom"/>
</dbReference>
<evidence type="ECO:0000313" key="3">
    <source>
        <dbReference type="Proteomes" id="UP000018837"/>
    </source>
</evidence>
<reference evidence="2 3" key="1">
    <citation type="submission" date="2013-11" db="EMBL/GenBank/DDBJ databases">
        <title>Single cell genomics of uncultured Tannerella BU063 (oral taxon 286).</title>
        <authorList>
            <person name="Beall C.J."/>
            <person name="Campbell A.G."/>
            <person name="Griffen A.L."/>
            <person name="Podar M."/>
            <person name="Leys E.J."/>
        </authorList>
    </citation>
    <scope>NUCLEOTIDE SEQUENCE [LARGE SCALE GENOMIC DNA]</scope>
    <source>
        <strain evidence="2">Cell 2</strain>
    </source>
</reference>
<dbReference type="Proteomes" id="UP000018837">
    <property type="component" value="Unassembled WGS sequence"/>
</dbReference>
<feature type="domain" description="N-acetyltransferase" evidence="1">
    <location>
        <begin position="1"/>
        <end position="150"/>
    </location>
</feature>
<evidence type="ECO:0000259" key="1">
    <source>
        <dbReference type="PROSITE" id="PS51186"/>
    </source>
</evidence>
<name>W2C2H9_9BACT</name>
<dbReference type="Gene3D" id="3.40.630.30">
    <property type="match status" value="1"/>
</dbReference>
<comment type="caution">
    <text evidence="2">The sequence shown here is derived from an EMBL/GenBank/DDBJ whole genome shotgun (WGS) entry which is preliminary data.</text>
</comment>
<dbReference type="PANTHER" id="PTHR43415:SF3">
    <property type="entry name" value="GNAT-FAMILY ACETYLTRANSFERASE"/>
    <property type="match status" value="1"/>
</dbReference>
<dbReference type="EMBL" id="AYUF01000497">
    <property type="protein sequence ID" value="ETK00677.1"/>
    <property type="molecule type" value="Genomic_DNA"/>
</dbReference>
<dbReference type="InterPro" id="IPR016181">
    <property type="entry name" value="Acyl_CoA_acyltransferase"/>
</dbReference>
<dbReference type="CDD" id="cd04301">
    <property type="entry name" value="NAT_SF"/>
    <property type="match status" value="1"/>
</dbReference>
<sequence length="152" mass="17552">MTIQPGLSDRNRATLIGWTNRKGADFLRQWAGPTPHFPLTPEQFDDWSGLYAIFRQGQFVGLIQEIRREQDNVHIGRFVLDPALTGRGIGRAALLIFMDILFRDDTIRSITLNVFDHNLAARKLYERVGFEVLRTIESPEKKYTMIKHKLTP</sequence>
<gene>
    <name evidence="2" type="ORF">N425_13900</name>
</gene>
<keyword evidence="2" id="KW-0808">Transferase</keyword>
<dbReference type="AlphaFoldDB" id="W2C2H9"/>
<dbReference type="Pfam" id="PF00583">
    <property type="entry name" value="Acetyltransf_1"/>
    <property type="match status" value="1"/>
</dbReference>
<dbReference type="PATRIC" id="fig|1411148.3.peg.2339"/>
<proteinExistence type="predicted"/>
<dbReference type="PROSITE" id="PS51186">
    <property type="entry name" value="GNAT"/>
    <property type="match status" value="1"/>
</dbReference>
<accession>W2C2H9</accession>
<organism evidence="2 3">
    <name type="scientific">Tannerella sp. oral taxon BU063 isolate Cell 2</name>
    <dbReference type="NCBI Taxonomy" id="1411148"/>
    <lineage>
        <taxon>Bacteria</taxon>
        <taxon>Pseudomonadati</taxon>
        <taxon>Bacteroidota</taxon>
        <taxon>Bacteroidia</taxon>
        <taxon>Bacteroidales</taxon>
        <taxon>Tannerellaceae</taxon>
        <taxon>Tannerella</taxon>
    </lineage>
</organism>
<evidence type="ECO:0000313" key="2">
    <source>
        <dbReference type="EMBL" id="ETK00677.1"/>
    </source>
</evidence>
<dbReference type="SUPFAM" id="SSF55729">
    <property type="entry name" value="Acyl-CoA N-acyltransferases (Nat)"/>
    <property type="match status" value="1"/>
</dbReference>
<dbReference type="GO" id="GO:0016747">
    <property type="term" value="F:acyltransferase activity, transferring groups other than amino-acyl groups"/>
    <property type="evidence" value="ECO:0007669"/>
    <property type="project" value="InterPro"/>
</dbReference>
<protein>
    <submittedName>
        <fullName evidence="2">GNAT family acetyltransferase</fullName>
    </submittedName>
</protein>